<dbReference type="Proteomes" id="UP000194606">
    <property type="component" value="Unassembled WGS sequence"/>
</dbReference>
<keyword evidence="5" id="KW-0808">Transferase</keyword>
<evidence type="ECO:0000259" key="4">
    <source>
        <dbReference type="Pfam" id="PF24894"/>
    </source>
</evidence>
<evidence type="ECO:0000313" key="5">
    <source>
        <dbReference type="EMBL" id="OUK03936.1"/>
    </source>
</evidence>
<dbReference type="GO" id="GO:0005978">
    <property type="term" value="P:glycogen biosynthetic process"/>
    <property type="evidence" value="ECO:0007669"/>
    <property type="project" value="UniProtKB-KW"/>
</dbReference>
<dbReference type="PANTHER" id="PTHR43523:SF6">
    <property type="entry name" value="GLYCOGEN BIOSYNTHESIS PROTEIN GLGD"/>
    <property type="match status" value="1"/>
</dbReference>
<feature type="domain" description="Nucleotidyl transferase" evidence="3">
    <location>
        <begin position="20"/>
        <end position="155"/>
    </location>
</feature>
<evidence type="ECO:0000259" key="3">
    <source>
        <dbReference type="Pfam" id="PF00483"/>
    </source>
</evidence>
<evidence type="ECO:0000256" key="2">
    <source>
        <dbReference type="ARBA" id="ARBA00023056"/>
    </source>
</evidence>
<gene>
    <name evidence="5" type="ORF">BZZ03_09810</name>
</gene>
<dbReference type="EMBL" id="MUIZ01000006">
    <property type="protein sequence ID" value="OUK03936.1"/>
    <property type="molecule type" value="Genomic_DNA"/>
</dbReference>
<dbReference type="PANTHER" id="PTHR43523">
    <property type="entry name" value="GLUCOSE-1-PHOSPHATE ADENYLYLTRANSFERASE-RELATED"/>
    <property type="match status" value="1"/>
</dbReference>
<dbReference type="GO" id="GO:0008878">
    <property type="term" value="F:glucose-1-phosphate adenylyltransferase activity"/>
    <property type="evidence" value="ECO:0007669"/>
    <property type="project" value="InterPro"/>
</dbReference>
<reference evidence="5 6" key="1">
    <citation type="submission" date="2017-02" db="EMBL/GenBank/DDBJ databases">
        <authorList>
            <person name="Peterson S.W."/>
        </authorList>
    </citation>
    <scope>NUCLEOTIDE SEQUENCE [LARGE SCALE GENOMIC DNA]</scope>
    <source>
        <strain evidence="5">159469</strain>
    </source>
</reference>
<dbReference type="InterPro" id="IPR011831">
    <property type="entry name" value="ADP-Glc_PPase"/>
</dbReference>
<comment type="similarity">
    <text evidence="1">Belongs to the bacterial/plant glucose-1-phosphate adenylyltransferase family.</text>
</comment>
<dbReference type="CDD" id="cd04651">
    <property type="entry name" value="LbH_G1P_AT_C"/>
    <property type="match status" value="1"/>
</dbReference>
<keyword evidence="2" id="KW-0320">Glycogen biosynthesis</keyword>
<dbReference type="RefSeq" id="WP_086583174.1">
    <property type="nucleotide sequence ID" value="NZ_JASELY010000007.1"/>
</dbReference>
<accession>A0A252CBL2</accession>
<dbReference type="Pfam" id="PF24894">
    <property type="entry name" value="Hexapep_GlmU"/>
    <property type="match status" value="1"/>
</dbReference>
<dbReference type="InterPro" id="IPR056818">
    <property type="entry name" value="GlmU/GlgC-like_hexapep"/>
</dbReference>
<comment type="caution">
    <text evidence="5">The sequence shown here is derived from an EMBL/GenBank/DDBJ whole genome shotgun (WGS) entry which is preliminary data.</text>
</comment>
<protein>
    <submittedName>
        <fullName evidence="5">Glucose-1-phosphate adenylyltransferase subunit GlgD</fullName>
    </submittedName>
</protein>
<keyword evidence="5" id="KW-0548">Nucleotidyltransferase</keyword>
<dbReference type="Pfam" id="PF00483">
    <property type="entry name" value="NTP_transferase"/>
    <property type="match status" value="1"/>
</dbReference>
<dbReference type="AlphaFoldDB" id="A0A252CBL2"/>
<dbReference type="Gene3D" id="3.90.550.10">
    <property type="entry name" value="Spore Coat Polysaccharide Biosynthesis Protein SpsA, Chain A"/>
    <property type="match status" value="1"/>
</dbReference>
<dbReference type="InterPro" id="IPR011004">
    <property type="entry name" value="Trimer_LpxA-like_sf"/>
</dbReference>
<dbReference type="Gene3D" id="2.160.10.10">
    <property type="entry name" value="Hexapeptide repeat proteins"/>
    <property type="match status" value="1"/>
</dbReference>
<evidence type="ECO:0000256" key="1">
    <source>
        <dbReference type="ARBA" id="ARBA00010443"/>
    </source>
</evidence>
<dbReference type="CDD" id="cd02508">
    <property type="entry name" value="ADP_Glucose_PP"/>
    <property type="match status" value="1"/>
</dbReference>
<dbReference type="SUPFAM" id="SSF53448">
    <property type="entry name" value="Nucleotide-diphospho-sugar transferases"/>
    <property type="match status" value="1"/>
</dbReference>
<dbReference type="InterPro" id="IPR011832">
    <property type="entry name" value="GlgDAde_trans"/>
</dbReference>
<dbReference type="SUPFAM" id="SSF51161">
    <property type="entry name" value="Trimeric LpxA-like enzymes"/>
    <property type="match status" value="1"/>
</dbReference>
<organism evidence="5 6">
    <name type="scientific">Lactococcus petauri</name>
    <dbReference type="NCBI Taxonomy" id="1940789"/>
    <lineage>
        <taxon>Bacteria</taxon>
        <taxon>Bacillati</taxon>
        <taxon>Bacillota</taxon>
        <taxon>Bacilli</taxon>
        <taxon>Lactobacillales</taxon>
        <taxon>Streptococcaceae</taxon>
        <taxon>Lactococcus</taxon>
    </lineage>
</organism>
<name>A0A252CBL2_9LACT</name>
<sequence length="381" mass="43317">MKTENKICAILSNVTRNEELSPLIDQRPIATLPFECKYRLIDFPLSSLANAHVSSIFMTANQGETQSIFDHMGAGSEWGLDSFKNRYFVYIQQDFQRLKEQGLPYFNQQINFLRKAKAAYTVLLDSKFICNVDLTAVLKIHKTSEKPITAVYKKVAPDVAEASDTIIRFDEHNKASSSFLSQLTDVQDKEALSLNMFIVDTEWLIDFLQRMQEEGEYASSSRLLRKYLAEFDINTYEYTGYMSNIKSIKSYYDANMLMLEPSNFTALLYGNHPVRTKINNEVPTYFSRDSNVTNSQLSSGCVIEGRVSDSLISRRSKIEKNASVEKTMVFTDSEIRSEAKVAYAIVDKHVIIESGVKVEGTPEHPVVIPKHTVVTEDIIQK</sequence>
<dbReference type="NCBIfam" id="TIGR02092">
    <property type="entry name" value="glgD"/>
    <property type="match status" value="1"/>
</dbReference>
<feature type="domain" description="Glucose-1-phosphate adenylyltransferase/Bifunctional protein GlmU-like C-terminal hexapeptide" evidence="4">
    <location>
        <begin position="288"/>
        <end position="359"/>
    </location>
</feature>
<proteinExistence type="inferred from homology"/>
<dbReference type="InterPro" id="IPR005835">
    <property type="entry name" value="NTP_transferase_dom"/>
</dbReference>
<evidence type="ECO:0000313" key="6">
    <source>
        <dbReference type="Proteomes" id="UP000194606"/>
    </source>
</evidence>
<dbReference type="InterPro" id="IPR029044">
    <property type="entry name" value="Nucleotide-diphossugar_trans"/>
</dbReference>